<dbReference type="EnsemblProtists" id="HpaT802444">
    <property type="protein sequence ID" value="HpaP802444"/>
    <property type="gene ID" value="HpaG802444"/>
</dbReference>
<reference evidence="2" key="2">
    <citation type="submission" date="2015-06" db="UniProtKB">
        <authorList>
            <consortium name="EnsemblProtists"/>
        </authorList>
    </citation>
    <scope>IDENTIFICATION</scope>
    <source>
        <strain evidence="2">Emoy2</strain>
    </source>
</reference>
<dbReference type="VEuPathDB" id="FungiDB:HpaG802444"/>
<dbReference type="AlphaFoldDB" id="M4B842"/>
<reference evidence="3" key="1">
    <citation type="journal article" date="2010" name="Science">
        <title>Signatures of adaptation to obligate biotrophy in the Hyaloperonospora arabidopsidis genome.</title>
        <authorList>
            <person name="Baxter L."/>
            <person name="Tripathy S."/>
            <person name="Ishaque N."/>
            <person name="Boot N."/>
            <person name="Cabral A."/>
            <person name="Kemen E."/>
            <person name="Thines M."/>
            <person name="Ah-Fong A."/>
            <person name="Anderson R."/>
            <person name="Badejoko W."/>
            <person name="Bittner-Eddy P."/>
            <person name="Boore J.L."/>
            <person name="Chibucos M.C."/>
            <person name="Coates M."/>
            <person name="Dehal P."/>
            <person name="Delehaunty K."/>
            <person name="Dong S."/>
            <person name="Downton P."/>
            <person name="Dumas B."/>
            <person name="Fabro G."/>
            <person name="Fronick C."/>
            <person name="Fuerstenberg S.I."/>
            <person name="Fulton L."/>
            <person name="Gaulin E."/>
            <person name="Govers F."/>
            <person name="Hughes L."/>
            <person name="Humphray S."/>
            <person name="Jiang R.H."/>
            <person name="Judelson H."/>
            <person name="Kamoun S."/>
            <person name="Kyung K."/>
            <person name="Meijer H."/>
            <person name="Minx P."/>
            <person name="Morris P."/>
            <person name="Nelson J."/>
            <person name="Phuntumart V."/>
            <person name="Qutob D."/>
            <person name="Rehmany A."/>
            <person name="Rougon-Cardoso A."/>
            <person name="Ryden P."/>
            <person name="Torto-Alalibo T."/>
            <person name="Studholme D."/>
            <person name="Wang Y."/>
            <person name="Win J."/>
            <person name="Wood J."/>
            <person name="Clifton S.W."/>
            <person name="Rogers J."/>
            <person name="Van den Ackerveken G."/>
            <person name="Jones J.D."/>
            <person name="McDowell J.M."/>
            <person name="Beynon J."/>
            <person name="Tyler B.M."/>
        </authorList>
    </citation>
    <scope>NUCLEOTIDE SEQUENCE [LARGE SCALE GENOMIC DNA]</scope>
    <source>
        <strain evidence="3">Emoy2</strain>
    </source>
</reference>
<sequence>MVMAHSTGGTLRVGRCGRSFISNGGALSLSSEASSARRSVEDRRCRMSRGAAQRSSECRRLDA</sequence>
<accession>M4B842</accession>
<organism evidence="2 3">
    <name type="scientific">Hyaloperonospora arabidopsidis (strain Emoy2)</name>
    <name type="common">Downy mildew agent</name>
    <name type="synonym">Peronospora arabidopsidis</name>
    <dbReference type="NCBI Taxonomy" id="559515"/>
    <lineage>
        <taxon>Eukaryota</taxon>
        <taxon>Sar</taxon>
        <taxon>Stramenopiles</taxon>
        <taxon>Oomycota</taxon>
        <taxon>Peronosporomycetes</taxon>
        <taxon>Peronosporales</taxon>
        <taxon>Peronosporaceae</taxon>
        <taxon>Hyaloperonospora</taxon>
    </lineage>
</organism>
<dbReference type="Proteomes" id="UP000011713">
    <property type="component" value="Unassembled WGS sequence"/>
</dbReference>
<feature type="region of interest" description="Disordered" evidence="1">
    <location>
        <begin position="30"/>
        <end position="63"/>
    </location>
</feature>
<protein>
    <submittedName>
        <fullName evidence="2">Uncharacterized protein</fullName>
    </submittedName>
</protein>
<keyword evidence="3" id="KW-1185">Reference proteome</keyword>
<dbReference type="EMBL" id="JH597957">
    <property type="status" value="NOT_ANNOTATED_CDS"/>
    <property type="molecule type" value="Genomic_DNA"/>
</dbReference>
<evidence type="ECO:0000256" key="1">
    <source>
        <dbReference type="SAM" id="MobiDB-lite"/>
    </source>
</evidence>
<proteinExistence type="predicted"/>
<evidence type="ECO:0000313" key="2">
    <source>
        <dbReference type="EnsemblProtists" id="HpaP802444"/>
    </source>
</evidence>
<evidence type="ECO:0000313" key="3">
    <source>
        <dbReference type="Proteomes" id="UP000011713"/>
    </source>
</evidence>
<name>M4B842_HYAAE</name>
<dbReference type="HOGENOM" id="CLU_2890543_0_0_1"/>
<dbReference type="InParanoid" id="M4B842"/>